<proteinExistence type="predicted"/>
<reference evidence="2 3" key="1">
    <citation type="submission" date="2016-07" db="EMBL/GenBank/DDBJ databases">
        <title>Genome of Pelobium manganitolerans.</title>
        <authorList>
            <person name="Wu S."/>
            <person name="Wang G."/>
        </authorList>
    </citation>
    <scope>NUCLEOTIDE SEQUENCE [LARGE SCALE GENOMIC DNA]</scope>
    <source>
        <strain evidence="2 3">YS-25</strain>
    </source>
</reference>
<evidence type="ECO:0000313" key="3">
    <source>
        <dbReference type="Proteomes" id="UP000283433"/>
    </source>
</evidence>
<organism evidence="2 3">
    <name type="scientific">Pelobium manganitolerans</name>
    <dbReference type="NCBI Taxonomy" id="1842495"/>
    <lineage>
        <taxon>Bacteria</taxon>
        <taxon>Pseudomonadati</taxon>
        <taxon>Bacteroidota</taxon>
        <taxon>Sphingobacteriia</taxon>
        <taxon>Sphingobacteriales</taxon>
        <taxon>Sphingobacteriaceae</taxon>
        <taxon>Pelobium</taxon>
    </lineage>
</organism>
<dbReference type="AlphaFoldDB" id="A0A419S405"/>
<accession>A0A419S405</accession>
<feature type="compositionally biased region" description="Basic and acidic residues" evidence="1">
    <location>
        <begin position="8"/>
        <end position="22"/>
    </location>
</feature>
<evidence type="ECO:0000313" key="2">
    <source>
        <dbReference type="EMBL" id="RKD14380.1"/>
    </source>
</evidence>
<dbReference type="Proteomes" id="UP000283433">
    <property type="component" value="Unassembled WGS sequence"/>
</dbReference>
<sequence length="76" mass="8946">MNENSLNDLKDRSSKKENKEISRLLQPHYDLNPPASQRLQKRRLRYKTDTLTTKSLPKKNIPLTIPLNKNVKILIH</sequence>
<protein>
    <submittedName>
        <fullName evidence="2">Uncharacterized protein</fullName>
    </submittedName>
</protein>
<comment type="caution">
    <text evidence="2">The sequence shown here is derived from an EMBL/GenBank/DDBJ whole genome shotgun (WGS) entry which is preliminary data.</text>
</comment>
<name>A0A419S405_9SPHI</name>
<keyword evidence="3" id="KW-1185">Reference proteome</keyword>
<gene>
    <name evidence="2" type="ORF">BCY91_07830</name>
</gene>
<dbReference type="EMBL" id="MBTA01000026">
    <property type="protein sequence ID" value="RKD14380.1"/>
    <property type="molecule type" value="Genomic_DNA"/>
</dbReference>
<feature type="region of interest" description="Disordered" evidence="1">
    <location>
        <begin position="1"/>
        <end position="38"/>
    </location>
</feature>
<evidence type="ECO:0000256" key="1">
    <source>
        <dbReference type="SAM" id="MobiDB-lite"/>
    </source>
</evidence>